<comment type="caution">
    <text evidence="4">The sequence shown here is derived from an EMBL/GenBank/DDBJ whole genome shotgun (WGS) entry which is preliminary data.</text>
</comment>
<dbReference type="Gene3D" id="2.30.40.10">
    <property type="entry name" value="Urease, subunit C, domain 1"/>
    <property type="match status" value="1"/>
</dbReference>
<dbReference type="InterPro" id="IPR011059">
    <property type="entry name" value="Metal-dep_hydrolase_composite"/>
</dbReference>
<sequence length="426" mass="48071">MRKKFINASIYKYDEASEILVENGKFKAFGKNLDEADEVIDLEGALVLPPYVDAHLHLDYYFTGQNPQIKNTSGTLFEAIDLWNDYKKGTTKEEMKSRMRQAVNDVASYGTQYIRAQTDCTDPDLTGIKAALEVRDELKDNITIQVVAFPQNGMYAFEEQGKTGRDLIEEALKLGADCVGGIPHNEWSPEAGAKSIKEIVRLAIQYDKLIDVHCDETDDVQARFLEILNAEVMKQGYGNATTASHTCSFGSADDAYAFRMMGLFRQSGLNFVSCPTENLYLQGRQDSYPKRRGLTRVKEFVDNAINVAFGQDSIVDLWYPAGSGNLMNILDNGLHATQLMREEDFPRNFDLITYNGAKLMHLDEVYGLSEGKPANFIVLDAPNVFEAQRRRVDCLASIRNGAYLFRKEKPKYTTALDIDRQTKQYL</sequence>
<dbReference type="InterPro" id="IPR052349">
    <property type="entry name" value="Metallo-hydrolase_Enzymes"/>
</dbReference>
<gene>
    <name evidence="4" type="ORF">BUY34_04170</name>
</gene>
<dbReference type="SUPFAM" id="SSF51338">
    <property type="entry name" value="Composite domain of metallo-dependent hydrolases"/>
    <property type="match status" value="1"/>
</dbReference>
<dbReference type="GO" id="GO:0046872">
    <property type="term" value="F:metal ion binding"/>
    <property type="evidence" value="ECO:0007669"/>
    <property type="project" value="UniProtKB-KW"/>
</dbReference>
<dbReference type="SUPFAM" id="SSF51556">
    <property type="entry name" value="Metallo-dependent hydrolases"/>
    <property type="match status" value="1"/>
</dbReference>
<dbReference type="Gene3D" id="3.20.20.140">
    <property type="entry name" value="Metal-dependent hydrolases"/>
    <property type="match status" value="1"/>
</dbReference>
<dbReference type="GO" id="GO:0004131">
    <property type="term" value="F:cytosine deaminase activity"/>
    <property type="evidence" value="ECO:0007669"/>
    <property type="project" value="UniProtKB-EC"/>
</dbReference>
<proteinExistence type="predicted"/>
<dbReference type="InterPro" id="IPR013108">
    <property type="entry name" value="Amidohydro_3"/>
</dbReference>
<dbReference type="STRING" id="29382.BZ166_05135"/>
<dbReference type="CDD" id="cd01293">
    <property type="entry name" value="Bact_CD"/>
    <property type="match status" value="1"/>
</dbReference>
<organism evidence="4 5">
    <name type="scientific">Staphylococcus cohnii</name>
    <dbReference type="NCBI Taxonomy" id="29382"/>
    <lineage>
        <taxon>Bacteria</taxon>
        <taxon>Bacillati</taxon>
        <taxon>Bacillota</taxon>
        <taxon>Bacilli</taxon>
        <taxon>Bacillales</taxon>
        <taxon>Staphylococcaceae</taxon>
        <taxon>Staphylococcus</taxon>
        <taxon>Staphylococcus cohnii species complex</taxon>
    </lineage>
</organism>
<evidence type="ECO:0000313" key="5">
    <source>
        <dbReference type="Proteomes" id="UP000241208"/>
    </source>
</evidence>
<dbReference type="RefSeq" id="WP_107523405.1">
    <property type="nucleotide sequence ID" value="NZ_JABXXB010000007.1"/>
</dbReference>
<keyword evidence="1" id="KW-0479">Metal-binding</keyword>
<accession>A0A2T4LTZ3</accession>
<evidence type="ECO:0000256" key="1">
    <source>
        <dbReference type="ARBA" id="ARBA00022723"/>
    </source>
</evidence>
<dbReference type="EMBL" id="PYZR01000030">
    <property type="protein sequence ID" value="PTF66818.1"/>
    <property type="molecule type" value="Genomic_DNA"/>
</dbReference>
<dbReference type="PANTHER" id="PTHR32027:SF0">
    <property type="entry name" value="CYTOSINE DEAMINASE"/>
    <property type="match status" value="1"/>
</dbReference>
<name>A0A2T4LTZ3_9STAP</name>
<dbReference type="Proteomes" id="UP000241208">
    <property type="component" value="Unassembled WGS sequence"/>
</dbReference>
<dbReference type="AlphaFoldDB" id="A0A2T4LTZ3"/>
<dbReference type="Pfam" id="PF07969">
    <property type="entry name" value="Amidohydro_3"/>
    <property type="match status" value="1"/>
</dbReference>
<dbReference type="EC" id="3.5.4.1" evidence="4"/>
<protein>
    <submittedName>
        <fullName evidence="4">Cytosine deaminase</fullName>
        <ecNumber evidence="4">3.5.4.1</ecNumber>
    </submittedName>
</protein>
<evidence type="ECO:0000313" key="4">
    <source>
        <dbReference type="EMBL" id="PTF66818.1"/>
    </source>
</evidence>
<evidence type="ECO:0000256" key="2">
    <source>
        <dbReference type="ARBA" id="ARBA00022801"/>
    </source>
</evidence>
<dbReference type="FunFam" id="3.20.20.140:FF:000019">
    <property type="entry name" value="Cytosine deaminase"/>
    <property type="match status" value="1"/>
</dbReference>
<dbReference type="InterPro" id="IPR032466">
    <property type="entry name" value="Metal_Hydrolase"/>
</dbReference>
<evidence type="ECO:0000259" key="3">
    <source>
        <dbReference type="Pfam" id="PF07969"/>
    </source>
</evidence>
<feature type="domain" description="Amidohydrolase 3" evidence="3">
    <location>
        <begin position="90"/>
        <end position="401"/>
    </location>
</feature>
<keyword evidence="2 4" id="KW-0378">Hydrolase</keyword>
<dbReference type="PANTHER" id="PTHR32027">
    <property type="entry name" value="CYTOSINE DEAMINASE"/>
    <property type="match status" value="1"/>
</dbReference>
<reference evidence="4 5" key="1">
    <citation type="journal article" date="2016" name="Front. Microbiol.">
        <title>Comprehensive Phylogenetic Analysis of Bovine Non-aureus Staphylococci Species Based on Whole-Genome Sequencing.</title>
        <authorList>
            <person name="Naushad S."/>
            <person name="Barkema H.W."/>
            <person name="Luby C."/>
            <person name="Condas L.A."/>
            <person name="Nobrega D.B."/>
            <person name="Carson D.A."/>
            <person name="De Buck J."/>
        </authorList>
    </citation>
    <scope>NUCLEOTIDE SEQUENCE [LARGE SCALE GENOMIC DNA]</scope>
    <source>
        <strain evidence="4 5">SNUC 3829</strain>
    </source>
</reference>